<organism evidence="6 7">
    <name type="scientific">[Candida] subhashii</name>
    <dbReference type="NCBI Taxonomy" id="561895"/>
    <lineage>
        <taxon>Eukaryota</taxon>
        <taxon>Fungi</taxon>
        <taxon>Dikarya</taxon>
        <taxon>Ascomycota</taxon>
        <taxon>Saccharomycotina</taxon>
        <taxon>Pichiomycetes</taxon>
        <taxon>Debaryomycetaceae</taxon>
        <taxon>Spathaspora</taxon>
    </lineage>
</organism>
<keyword evidence="4 5" id="KW-0472">Membrane</keyword>
<dbReference type="OrthoDB" id="4083952at2759"/>
<sequence>MSKINRSGQLPLHVRLTDAVHRLTVLGLVGICVVGGGGIIFNIYANSDYAPWNKNKLKFNEEEYHETREASEASTEK</sequence>
<evidence type="ECO:0000256" key="4">
    <source>
        <dbReference type="ARBA" id="ARBA00023136"/>
    </source>
</evidence>
<comment type="subcellular location">
    <subcellularLocation>
        <location evidence="1">Membrane</location>
        <topology evidence="1">Single-pass membrane protein</topology>
    </subcellularLocation>
</comment>
<evidence type="ECO:0000313" key="7">
    <source>
        <dbReference type="Proteomes" id="UP000694255"/>
    </source>
</evidence>
<proteinExistence type="predicted"/>
<evidence type="ECO:0000256" key="1">
    <source>
        <dbReference type="ARBA" id="ARBA00004167"/>
    </source>
</evidence>
<evidence type="ECO:0000256" key="2">
    <source>
        <dbReference type="ARBA" id="ARBA00022692"/>
    </source>
</evidence>
<feature type="transmembrane region" description="Helical" evidence="5">
    <location>
        <begin position="20"/>
        <end position="45"/>
    </location>
</feature>
<reference evidence="6 7" key="1">
    <citation type="journal article" date="2021" name="DNA Res.">
        <title>Genome analysis of Candida subhashii reveals its hybrid nature and dual mitochondrial genome conformations.</title>
        <authorList>
            <person name="Mixao V."/>
            <person name="Hegedusova E."/>
            <person name="Saus E."/>
            <person name="Pryszcz L.P."/>
            <person name="Cillingova A."/>
            <person name="Nosek J."/>
            <person name="Gabaldon T."/>
        </authorList>
    </citation>
    <scope>NUCLEOTIDE SEQUENCE [LARGE SCALE GENOMIC DNA]</scope>
    <source>
        <strain evidence="6 7">CBS 10753</strain>
    </source>
</reference>
<evidence type="ECO:0000256" key="3">
    <source>
        <dbReference type="ARBA" id="ARBA00022989"/>
    </source>
</evidence>
<dbReference type="RefSeq" id="XP_049261287.1">
    <property type="nucleotide sequence ID" value="XM_049409491.1"/>
</dbReference>
<dbReference type="GO" id="GO:0016020">
    <property type="term" value="C:membrane"/>
    <property type="evidence" value="ECO:0007669"/>
    <property type="project" value="UniProtKB-SubCell"/>
</dbReference>
<dbReference type="EMBL" id="JAGSYN010000270">
    <property type="protein sequence ID" value="KAG7661054.1"/>
    <property type="molecule type" value="Genomic_DNA"/>
</dbReference>
<accession>A0A8J5UVJ3</accession>
<keyword evidence="3 5" id="KW-1133">Transmembrane helix</keyword>
<gene>
    <name evidence="6" type="ORF">J8A68_005426</name>
</gene>
<dbReference type="Proteomes" id="UP000694255">
    <property type="component" value="Unassembled WGS sequence"/>
</dbReference>
<dbReference type="InterPro" id="IPR029208">
    <property type="entry name" value="COX14"/>
</dbReference>
<dbReference type="AlphaFoldDB" id="A0A8J5UVJ3"/>
<keyword evidence="7" id="KW-1185">Reference proteome</keyword>
<dbReference type="GeneID" id="73472226"/>
<evidence type="ECO:0000313" key="6">
    <source>
        <dbReference type="EMBL" id="KAG7661054.1"/>
    </source>
</evidence>
<protein>
    <submittedName>
        <fullName evidence="6">Uncharacterized protein</fullName>
    </submittedName>
</protein>
<evidence type="ECO:0000256" key="5">
    <source>
        <dbReference type="SAM" id="Phobius"/>
    </source>
</evidence>
<comment type="caution">
    <text evidence="6">The sequence shown here is derived from an EMBL/GenBank/DDBJ whole genome shotgun (WGS) entry which is preliminary data.</text>
</comment>
<dbReference type="Pfam" id="PF14880">
    <property type="entry name" value="COX14"/>
    <property type="match status" value="1"/>
</dbReference>
<name>A0A8J5UVJ3_9ASCO</name>
<keyword evidence="2 5" id="KW-0812">Transmembrane</keyword>